<evidence type="ECO:0000313" key="3">
    <source>
        <dbReference type="Proteomes" id="UP001379533"/>
    </source>
</evidence>
<keyword evidence="3" id="KW-1185">Reference proteome</keyword>
<organism evidence="2 3">
    <name type="scientific">Pendulispora brunnea</name>
    <dbReference type="NCBI Taxonomy" id="2905690"/>
    <lineage>
        <taxon>Bacteria</taxon>
        <taxon>Pseudomonadati</taxon>
        <taxon>Myxococcota</taxon>
        <taxon>Myxococcia</taxon>
        <taxon>Myxococcales</taxon>
        <taxon>Sorangiineae</taxon>
        <taxon>Pendulisporaceae</taxon>
        <taxon>Pendulispora</taxon>
    </lineage>
</organism>
<evidence type="ECO:0000256" key="1">
    <source>
        <dbReference type="SAM" id="Phobius"/>
    </source>
</evidence>
<dbReference type="PANTHER" id="PTHR34219:SF6">
    <property type="entry name" value="BLR3280 PROTEIN"/>
    <property type="match status" value="1"/>
</dbReference>
<dbReference type="EMBL" id="CP089982">
    <property type="protein sequence ID" value="WXA91148.1"/>
    <property type="molecule type" value="Genomic_DNA"/>
</dbReference>
<evidence type="ECO:0000313" key="2">
    <source>
        <dbReference type="EMBL" id="WXA91148.1"/>
    </source>
</evidence>
<feature type="transmembrane region" description="Helical" evidence="1">
    <location>
        <begin position="445"/>
        <end position="470"/>
    </location>
</feature>
<gene>
    <name evidence="2" type="ORF">LZC95_32420</name>
</gene>
<dbReference type="Proteomes" id="UP001379533">
    <property type="component" value="Chromosome"/>
</dbReference>
<dbReference type="RefSeq" id="WP_394841769.1">
    <property type="nucleotide sequence ID" value="NZ_CP089982.1"/>
</dbReference>
<evidence type="ECO:0008006" key="4">
    <source>
        <dbReference type="Google" id="ProtNLM"/>
    </source>
</evidence>
<feature type="transmembrane region" description="Helical" evidence="1">
    <location>
        <begin position="12"/>
        <end position="36"/>
    </location>
</feature>
<keyword evidence="1" id="KW-0472">Membrane</keyword>
<feature type="transmembrane region" description="Helical" evidence="1">
    <location>
        <begin position="242"/>
        <end position="262"/>
    </location>
</feature>
<name>A0ABZ2K1A4_9BACT</name>
<proteinExistence type="predicted"/>
<dbReference type="InterPro" id="IPR005625">
    <property type="entry name" value="PepSY-ass_TM"/>
</dbReference>
<accession>A0ABZ2K1A4</accession>
<dbReference type="PANTHER" id="PTHR34219">
    <property type="entry name" value="IRON-REGULATED INNER MEMBRANE PROTEIN-RELATED"/>
    <property type="match status" value="1"/>
</dbReference>
<sequence length="476" mass="52712">MIRWLARVHRWLGVPMALLVLVWFVSGIVMALGGGFPEVTERDRLERGGPLAFLPDAALAFPADIEVAGAVRIVPRLGKPTWEIESARGLVQYDAASGVRLPAPSYADARALARQWLGTELEVAAMVHAPDTWTPRAEAQGWLPMLHAAAPDGSEVYVSLAKGRVVQHSTARARLLAWLGAIPHWVYFVPLRRHAALWKWLVIALSTLGACAALSGITLGVLRAYRHWARHGRFGPFRKSAFAWHHGAGLTMGALVFTWLVSGALSLDPFALDAHGSPRAVDRERARGGRFEPRAFVRSVRDAADACSPHLVVRSLELVQIAGEPFYVCRESPVRAMALSASREDPPLTRLPAPWLEREIAAITLDGATRVTELEVPDAYYYPTHFNPDLPFPVLKVESGPVVHYIDETTGRILRRHDATSRTYRWLYHGFHSLDLPSLLARPRLWYAVIIVLSILGAVVAATATWLAILRVRRFM</sequence>
<keyword evidence="1" id="KW-1133">Transmembrane helix</keyword>
<keyword evidence="1" id="KW-0812">Transmembrane</keyword>
<feature type="transmembrane region" description="Helical" evidence="1">
    <location>
        <begin position="200"/>
        <end position="222"/>
    </location>
</feature>
<reference evidence="2 3" key="1">
    <citation type="submission" date="2021-12" db="EMBL/GenBank/DDBJ databases">
        <title>Discovery of the Pendulisporaceae a myxobacterial family with distinct sporulation behavior and unique specialized metabolism.</title>
        <authorList>
            <person name="Garcia R."/>
            <person name="Popoff A."/>
            <person name="Bader C.D."/>
            <person name="Loehr J."/>
            <person name="Walesch S."/>
            <person name="Walt C."/>
            <person name="Boldt J."/>
            <person name="Bunk B."/>
            <person name="Haeckl F.J.F.P.J."/>
            <person name="Gunesch A.P."/>
            <person name="Birkelbach J."/>
            <person name="Nuebel U."/>
            <person name="Pietschmann T."/>
            <person name="Bach T."/>
            <person name="Mueller R."/>
        </authorList>
    </citation>
    <scope>NUCLEOTIDE SEQUENCE [LARGE SCALE GENOMIC DNA]</scope>
    <source>
        <strain evidence="2 3">MSr12523</strain>
    </source>
</reference>
<protein>
    <recommendedName>
        <fullName evidence="4">PepSY domain-containing protein</fullName>
    </recommendedName>
</protein>